<name>A0AAD5QMS5_PARTN</name>
<evidence type="ECO:0000256" key="5">
    <source>
        <dbReference type="ARBA" id="ARBA00022801"/>
    </source>
</evidence>
<dbReference type="AlphaFoldDB" id="A0AAD5QMS5"/>
<dbReference type="PROSITE" id="PS00387">
    <property type="entry name" value="PPASE"/>
    <property type="match status" value="1"/>
</dbReference>
<comment type="cofactor">
    <cofactor evidence="1">
        <name>Mg(2+)</name>
        <dbReference type="ChEBI" id="CHEBI:18420"/>
    </cofactor>
</comment>
<comment type="catalytic activity">
    <reaction evidence="8">
        <text>diphosphate + H2O = 2 phosphate + H(+)</text>
        <dbReference type="Rhea" id="RHEA:24576"/>
        <dbReference type="ChEBI" id="CHEBI:15377"/>
        <dbReference type="ChEBI" id="CHEBI:15378"/>
        <dbReference type="ChEBI" id="CHEBI:33019"/>
        <dbReference type="ChEBI" id="CHEBI:43474"/>
        <dbReference type="EC" id="3.6.1.1"/>
    </reaction>
</comment>
<comment type="similarity">
    <text evidence="2">Belongs to the PPase family.</text>
</comment>
<sequence length="391" mass="43583">MRRLRDSVGLQMSSVRLQLLTSSMCRMSCAAAGSKALSRPRAALPHCRPSEELIAPVRRTAAESSRLASTATNCFMFRQQRASSSTVVIDTKQFSDESRTAMASGDTIKYERIERGSLYGLDYRIFISGPCGVISPWHDVPLFADEANKIYNMIVEIPRWTNAKMEMATAESMNPIKQDTKKGLPRFVHNIFPHKGYIWNYGALPQTWENPNHIVPDTGAKGDNDPIDVIEIGSKVQPRGSVVQVKIVGTLALIDEGETDWKLVAIDIKDPQAAHVNSIADVEKHFPGLLKATVEWFRIYKIPTGKPENKFAFNGEYKDSDYAHDVIMKTHEHWKSLIKEVSPKLNTQCFVDGAVHKATKESAKEAVNSTAPLAAQSSLPEDIDKWHFISA</sequence>
<keyword evidence="4" id="KW-0479">Metal-binding</keyword>
<keyword evidence="6" id="KW-0460">Magnesium</keyword>
<dbReference type="InterPro" id="IPR008162">
    <property type="entry name" value="Pyrophosphatase"/>
</dbReference>
<protein>
    <recommendedName>
        <fullName evidence="3">inorganic diphosphatase</fullName>
        <ecNumber evidence="3">3.6.1.1</ecNumber>
    </recommendedName>
    <alternativeName>
        <fullName evidence="7">Pyrophosphate phospho-hydrolase</fullName>
    </alternativeName>
</protein>
<evidence type="ECO:0000256" key="3">
    <source>
        <dbReference type="ARBA" id="ARBA00012146"/>
    </source>
</evidence>
<dbReference type="GO" id="GO:0000287">
    <property type="term" value="F:magnesium ion binding"/>
    <property type="evidence" value="ECO:0007669"/>
    <property type="project" value="InterPro"/>
</dbReference>
<keyword evidence="5" id="KW-0378">Hydrolase</keyword>
<dbReference type="GO" id="GO:0006796">
    <property type="term" value="P:phosphate-containing compound metabolic process"/>
    <property type="evidence" value="ECO:0007669"/>
    <property type="project" value="InterPro"/>
</dbReference>
<organism evidence="9 10">
    <name type="scientific">Parelaphostrongylus tenuis</name>
    <name type="common">Meningeal worm</name>
    <dbReference type="NCBI Taxonomy" id="148309"/>
    <lineage>
        <taxon>Eukaryota</taxon>
        <taxon>Metazoa</taxon>
        <taxon>Ecdysozoa</taxon>
        <taxon>Nematoda</taxon>
        <taxon>Chromadorea</taxon>
        <taxon>Rhabditida</taxon>
        <taxon>Rhabditina</taxon>
        <taxon>Rhabditomorpha</taxon>
        <taxon>Strongyloidea</taxon>
        <taxon>Metastrongylidae</taxon>
        <taxon>Parelaphostrongylus</taxon>
    </lineage>
</organism>
<dbReference type="GO" id="GO:0005737">
    <property type="term" value="C:cytoplasm"/>
    <property type="evidence" value="ECO:0007669"/>
    <property type="project" value="InterPro"/>
</dbReference>
<evidence type="ECO:0000256" key="8">
    <source>
        <dbReference type="ARBA" id="ARBA00047820"/>
    </source>
</evidence>
<comment type="caution">
    <text evidence="9">The sequence shown here is derived from an EMBL/GenBank/DDBJ whole genome shotgun (WGS) entry which is preliminary data.</text>
</comment>
<evidence type="ECO:0000313" key="9">
    <source>
        <dbReference type="EMBL" id="KAJ1352301.1"/>
    </source>
</evidence>
<dbReference type="GO" id="GO:0004427">
    <property type="term" value="F:inorganic diphosphate phosphatase activity"/>
    <property type="evidence" value="ECO:0007669"/>
    <property type="project" value="UniProtKB-EC"/>
</dbReference>
<evidence type="ECO:0000256" key="4">
    <source>
        <dbReference type="ARBA" id="ARBA00022723"/>
    </source>
</evidence>
<evidence type="ECO:0000256" key="1">
    <source>
        <dbReference type="ARBA" id="ARBA00001946"/>
    </source>
</evidence>
<dbReference type="Proteomes" id="UP001196413">
    <property type="component" value="Unassembled WGS sequence"/>
</dbReference>
<evidence type="ECO:0000256" key="7">
    <source>
        <dbReference type="ARBA" id="ARBA00032535"/>
    </source>
</evidence>
<dbReference type="Pfam" id="PF00719">
    <property type="entry name" value="Pyrophosphatase"/>
    <property type="match status" value="1"/>
</dbReference>
<evidence type="ECO:0000256" key="2">
    <source>
        <dbReference type="ARBA" id="ARBA00006220"/>
    </source>
</evidence>
<evidence type="ECO:0000256" key="6">
    <source>
        <dbReference type="ARBA" id="ARBA00022842"/>
    </source>
</evidence>
<dbReference type="PANTHER" id="PTHR10286">
    <property type="entry name" value="INORGANIC PYROPHOSPHATASE"/>
    <property type="match status" value="1"/>
</dbReference>
<evidence type="ECO:0000313" key="10">
    <source>
        <dbReference type="Proteomes" id="UP001196413"/>
    </source>
</evidence>
<reference evidence="9" key="1">
    <citation type="submission" date="2021-06" db="EMBL/GenBank/DDBJ databases">
        <title>Parelaphostrongylus tenuis whole genome reference sequence.</title>
        <authorList>
            <person name="Garwood T.J."/>
            <person name="Larsen P.A."/>
            <person name="Fountain-Jones N.M."/>
            <person name="Garbe J.R."/>
            <person name="Macchietto M.G."/>
            <person name="Kania S.A."/>
            <person name="Gerhold R.W."/>
            <person name="Richards J.E."/>
            <person name="Wolf T.M."/>
        </authorList>
    </citation>
    <scope>NUCLEOTIDE SEQUENCE</scope>
    <source>
        <strain evidence="9">MNPRO001-30</strain>
        <tissue evidence="9">Meninges</tissue>
    </source>
</reference>
<dbReference type="CDD" id="cd00412">
    <property type="entry name" value="pyrophosphatase"/>
    <property type="match status" value="1"/>
</dbReference>
<dbReference type="EMBL" id="JAHQIW010001340">
    <property type="protein sequence ID" value="KAJ1352301.1"/>
    <property type="molecule type" value="Genomic_DNA"/>
</dbReference>
<dbReference type="SUPFAM" id="SSF50324">
    <property type="entry name" value="Inorganic pyrophosphatase"/>
    <property type="match status" value="1"/>
</dbReference>
<dbReference type="InterPro" id="IPR036649">
    <property type="entry name" value="Pyrophosphatase_sf"/>
</dbReference>
<dbReference type="EC" id="3.6.1.1" evidence="3"/>
<proteinExistence type="inferred from homology"/>
<dbReference type="FunFam" id="3.90.80.10:FF:000009">
    <property type="entry name" value="Inorganic pyrophosphatase"/>
    <property type="match status" value="1"/>
</dbReference>
<accession>A0AAD5QMS5</accession>
<gene>
    <name evidence="9" type="primary">PYP1</name>
    <name evidence="9" type="ORF">KIN20_008607</name>
</gene>
<dbReference type="Gene3D" id="3.90.80.10">
    <property type="entry name" value="Inorganic pyrophosphatase"/>
    <property type="match status" value="1"/>
</dbReference>
<keyword evidence="10" id="KW-1185">Reference proteome</keyword>